<dbReference type="PROSITE" id="PS51013">
    <property type="entry name" value="PANNEXIN"/>
    <property type="match status" value="1"/>
</dbReference>
<evidence type="ECO:0000256" key="13">
    <source>
        <dbReference type="SAM" id="MobiDB-lite"/>
    </source>
</evidence>
<keyword evidence="9 12" id="KW-0406">Ion transport</keyword>
<evidence type="ECO:0000256" key="11">
    <source>
        <dbReference type="ARBA" id="ARBA00023303"/>
    </source>
</evidence>
<evidence type="ECO:0000256" key="10">
    <source>
        <dbReference type="ARBA" id="ARBA00023136"/>
    </source>
</evidence>
<dbReference type="PRINTS" id="PR01262">
    <property type="entry name" value="INNEXIN"/>
</dbReference>
<dbReference type="Proteomes" id="UP000483820">
    <property type="component" value="Chromosome V"/>
</dbReference>
<evidence type="ECO:0000256" key="3">
    <source>
        <dbReference type="ARBA" id="ARBA00022448"/>
    </source>
</evidence>
<keyword evidence="7" id="KW-0965">Cell junction</keyword>
<dbReference type="InterPro" id="IPR000990">
    <property type="entry name" value="Innexin"/>
</dbReference>
<organism evidence="14 15">
    <name type="scientific">Caenorhabditis remanei</name>
    <name type="common">Caenorhabditis vulgaris</name>
    <dbReference type="NCBI Taxonomy" id="31234"/>
    <lineage>
        <taxon>Eukaryota</taxon>
        <taxon>Metazoa</taxon>
        <taxon>Ecdysozoa</taxon>
        <taxon>Nematoda</taxon>
        <taxon>Chromadorea</taxon>
        <taxon>Rhabditida</taxon>
        <taxon>Rhabditina</taxon>
        <taxon>Rhabditomorpha</taxon>
        <taxon>Rhabditoidea</taxon>
        <taxon>Rhabditidae</taxon>
        <taxon>Peloderinae</taxon>
        <taxon>Caenorhabditis</taxon>
    </lineage>
</organism>
<keyword evidence="6" id="KW-0303">Gap junction</keyword>
<evidence type="ECO:0000256" key="6">
    <source>
        <dbReference type="ARBA" id="ARBA00022868"/>
    </source>
</evidence>
<evidence type="ECO:0000256" key="7">
    <source>
        <dbReference type="ARBA" id="ARBA00022949"/>
    </source>
</evidence>
<comment type="caution">
    <text evidence="12">Lacks conserved residue(s) required for the propagation of feature annotation.</text>
</comment>
<evidence type="ECO:0000256" key="12">
    <source>
        <dbReference type="RuleBase" id="RU010713"/>
    </source>
</evidence>
<accession>A0A6A5GAU9</accession>
<evidence type="ECO:0000256" key="1">
    <source>
        <dbReference type="ARBA" id="ARBA00004610"/>
    </source>
</evidence>
<keyword evidence="11 12" id="KW-0407">Ion channel</keyword>
<keyword evidence="8 12" id="KW-1133">Transmembrane helix</keyword>
<comment type="function">
    <text evidence="12">Structural component of the gap junctions.</text>
</comment>
<dbReference type="Pfam" id="PF00876">
    <property type="entry name" value="Innexin"/>
    <property type="match status" value="1"/>
</dbReference>
<proteinExistence type="inferred from homology"/>
<dbReference type="AlphaFoldDB" id="A0A6A5GAU9"/>
<evidence type="ECO:0000256" key="5">
    <source>
        <dbReference type="ARBA" id="ARBA00022692"/>
    </source>
</evidence>
<feature type="transmembrane region" description="Helical" evidence="12">
    <location>
        <begin position="360"/>
        <end position="383"/>
    </location>
</feature>
<dbReference type="EMBL" id="WUAV01000005">
    <property type="protein sequence ID" value="KAF1751765.1"/>
    <property type="molecule type" value="Genomic_DNA"/>
</dbReference>
<dbReference type="GO" id="GO:0005921">
    <property type="term" value="C:gap junction"/>
    <property type="evidence" value="ECO:0007669"/>
    <property type="project" value="UniProtKB-SubCell"/>
</dbReference>
<evidence type="ECO:0000256" key="2">
    <source>
        <dbReference type="ARBA" id="ARBA00004651"/>
    </source>
</evidence>
<keyword evidence="3 12" id="KW-0813">Transport</keyword>
<keyword evidence="5 12" id="KW-0812">Transmembrane</keyword>
<feature type="transmembrane region" description="Helical" evidence="12">
    <location>
        <begin position="266"/>
        <end position="288"/>
    </location>
</feature>
<dbReference type="PANTHER" id="PTHR11893:SF31">
    <property type="entry name" value="INNEXIN-11"/>
    <property type="match status" value="1"/>
</dbReference>
<protein>
    <recommendedName>
        <fullName evidence="12">Innexin</fullName>
    </recommendedName>
</protein>
<evidence type="ECO:0000256" key="4">
    <source>
        <dbReference type="ARBA" id="ARBA00022475"/>
    </source>
</evidence>
<dbReference type="GO" id="GO:0005886">
    <property type="term" value="C:plasma membrane"/>
    <property type="evidence" value="ECO:0007669"/>
    <property type="project" value="UniProtKB-SubCell"/>
</dbReference>
<gene>
    <name evidence="12" type="primary">inx</name>
    <name evidence="14" type="ORF">GCK72_018319</name>
</gene>
<evidence type="ECO:0000256" key="8">
    <source>
        <dbReference type="ARBA" id="ARBA00022989"/>
    </source>
</evidence>
<sequence length="534" mass="61805">MSIEGLLGTVSRSIWRYDQDYSDRLHTTVTSNILVAMAGLTGWKTWAGSSPIECAIPAMFSESVSAVIIMVMIETFLGMAKYLSPREDDDWSDRLNYLITPNLLLAFSVLISFKQFGGRPIECMFPNKFPGSWEQYAENYCWSQDTYFVEPTQDVSLLKTEERYTPDRQLSYYQWVPFFLLLQAAFFRAPSYLWKYFSNHSGIRIHEVVEKAKDNANVEEEVREKNIGILKRHLSSALRFQANMESKRVQVHKTVTFLNFQYSSGFISWIYLFTKSLYFINVFAQLYLMNYFLGTNRYQWYGFGVVKDIVSGTPWERSGYFPRAAVCDFEVRQVANIQRYSVQCVLVINIFNEKIFVLLWFWYLILLFASTVSFVQWFVVLVFPCFSKWFIKQHLALSTLQNFNQRNSRREDADVSKFVTQYLHKDGVFVLRMVSSHAGIIFATDLVQALYEAYDFQDKNKGIQGSPVSDDLQTISTGAGSSIRQRKNKKGSRIEYKPGTPFTTTLMPEKDDIESSSTSSEEDQKRVSNGITNI</sequence>
<feature type="compositionally biased region" description="Polar residues" evidence="13">
    <location>
        <begin position="471"/>
        <end position="483"/>
    </location>
</feature>
<dbReference type="GO" id="GO:0034220">
    <property type="term" value="P:monoatomic ion transmembrane transport"/>
    <property type="evidence" value="ECO:0007669"/>
    <property type="project" value="UniProtKB-KW"/>
</dbReference>
<keyword evidence="10 12" id="KW-0472">Membrane</keyword>
<comment type="caution">
    <text evidence="14">The sequence shown here is derived from an EMBL/GenBank/DDBJ whole genome shotgun (WGS) entry which is preliminary data.</text>
</comment>
<evidence type="ECO:0000256" key="9">
    <source>
        <dbReference type="ARBA" id="ARBA00023065"/>
    </source>
</evidence>
<evidence type="ECO:0000313" key="15">
    <source>
        <dbReference type="Proteomes" id="UP000483820"/>
    </source>
</evidence>
<comment type="subcellular location">
    <subcellularLocation>
        <location evidence="1">Cell junction</location>
        <location evidence="1">Gap junction</location>
    </subcellularLocation>
    <subcellularLocation>
        <location evidence="2 12">Cell membrane</location>
        <topology evidence="2 12">Multi-pass membrane protein</topology>
    </subcellularLocation>
</comment>
<evidence type="ECO:0000313" key="14">
    <source>
        <dbReference type="EMBL" id="KAF1751765.1"/>
    </source>
</evidence>
<reference evidence="14 15" key="1">
    <citation type="submission" date="2019-12" db="EMBL/GenBank/DDBJ databases">
        <title>Chromosome-level assembly of the Caenorhabditis remanei genome.</title>
        <authorList>
            <person name="Teterina A.A."/>
            <person name="Willis J.H."/>
            <person name="Phillips P.C."/>
        </authorList>
    </citation>
    <scope>NUCLEOTIDE SEQUENCE [LARGE SCALE GENOMIC DNA]</scope>
    <source>
        <strain evidence="14 15">PX506</strain>
        <tissue evidence="14">Whole organism</tissue>
    </source>
</reference>
<name>A0A6A5GAU9_CAERE</name>
<feature type="region of interest" description="Disordered" evidence="13">
    <location>
        <begin position="465"/>
        <end position="534"/>
    </location>
</feature>
<dbReference type="PANTHER" id="PTHR11893">
    <property type="entry name" value="INNEXIN"/>
    <property type="match status" value="1"/>
</dbReference>
<comment type="similarity">
    <text evidence="12">Belongs to the pannexin family.</text>
</comment>
<dbReference type="GO" id="GO:0005243">
    <property type="term" value="F:gap junction channel activity"/>
    <property type="evidence" value="ECO:0007669"/>
    <property type="project" value="TreeGrafter"/>
</dbReference>
<keyword evidence="4" id="KW-1003">Cell membrane</keyword>